<protein>
    <recommendedName>
        <fullName evidence="1">Stage 0 sporulation protein A homolog</fullName>
    </recommendedName>
</protein>
<evidence type="ECO:0000259" key="5">
    <source>
        <dbReference type="PROSITE" id="PS50110"/>
    </source>
</evidence>
<dbReference type="PANTHER" id="PTHR43228">
    <property type="entry name" value="TWO-COMPONENT RESPONSE REGULATOR"/>
    <property type="match status" value="1"/>
</dbReference>
<dbReference type="PROSITE" id="PS50110">
    <property type="entry name" value="RESPONSE_REGULATORY"/>
    <property type="match status" value="1"/>
</dbReference>
<evidence type="ECO:0000256" key="3">
    <source>
        <dbReference type="PROSITE-ProRule" id="PRU00169"/>
    </source>
</evidence>
<name>A0A412B0E8_9FIRM</name>
<feature type="compositionally biased region" description="Basic residues" evidence="4">
    <location>
        <begin position="128"/>
        <end position="141"/>
    </location>
</feature>
<dbReference type="PANTHER" id="PTHR43228:SF1">
    <property type="entry name" value="TWO-COMPONENT RESPONSE REGULATOR ARR22"/>
    <property type="match status" value="1"/>
</dbReference>
<reference evidence="6 7" key="1">
    <citation type="submission" date="2018-08" db="EMBL/GenBank/DDBJ databases">
        <title>A genome reference for cultivated species of the human gut microbiota.</title>
        <authorList>
            <person name="Zou Y."/>
            <person name="Xue W."/>
            <person name="Luo G."/>
        </authorList>
    </citation>
    <scope>NUCLEOTIDE SEQUENCE [LARGE SCALE GENOMIC DNA]</scope>
    <source>
        <strain evidence="6 7">AF28-26</strain>
    </source>
</reference>
<evidence type="ECO:0000256" key="1">
    <source>
        <dbReference type="ARBA" id="ARBA00018672"/>
    </source>
</evidence>
<feature type="region of interest" description="Disordered" evidence="4">
    <location>
        <begin position="128"/>
        <end position="148"/>
    </location>
</feature>
<dbReference type="SUPFAM" id="SSF52172">
    <property type="entry name" value="CheY-like"/>
    <property type="match status" value="1"/>
</dbReference>
<dbReference type="InterPro" id="IPR052048">
    <property type="entry name" value="ST_Response_Regulator"/>
</dbReference>
<evidence type="ECO:0000313" key="6">
    <source>
        <dbReference type="EMBL" id="RGQ43800.1"/>
    </source>
</evidence>
<feature type="modified residue" description="4-aspartylphosphate" evidence="3">
    <location>
        <position position="57"/>
    </location>
</feature>
<comment type="caution">
    <text evidence="6">The sequence shown here is derived from an EMBL/GenBank/DDBJ whole genome shotgun (WGS) entry which is preliminary data.</text>
</comment>
<dbReference type="CDD" id="cd17536">
    <property type="entry name" value="REC_YesN-like"/>
    <property type="match status" value="1"/>
</dbReference>
<evidence type="ECO:0000256" key="4">
    <source>
        <dbReference type="SAM" id="MobiDB-lite"/>
    </source>
</evidence>
<comment type="function">
    <text evidence="2">May play the central regulatory role in sporulation. It may be an element of the effector pathway responsible for the activation of sporulation genes in response to nutritional stress. Spo0A may act in concert with spo0H (a sigma factor) to control the expression of some genes that are critical to the sporulation process.</text>
</comment>
<gene>
    <name evidence="6" type="ORF">DWY99_02380</name>
</gene>
<dbReference type="InterPro" id="IPR001789">
    <property type="entry name" value="Sig_transdc_resp-reg_receiver"/>
</dbReference>
<dbReference type="InterPro" id="IPR011006">
    <property type="entry name" value="CheY-like_superfamily"/>
</dbReference>
<keyword evidence="3" id="KW-0597">Phosphoprotein</keyword>
<dbReference type="AlphaFoldDB" id="A0A412B0E8"/>
<sequence>MNKISIAIIDDESLVRLGIKSSVEWENYGYEIVGEADNGQNGLEMIQQQQPDIVLLDICMPVMDGIEVLKRLQQMEIDCKVIILSCHDDFHFVKEAMKNGAYDYLRKNEINSANILNILEEVRQTVREKRKNKERRQRKRNGAATRGISGCSAWLPKEQRRMDVQFR</sequence>
<dbReference type="Proteomes" id="UP000284751">
    <property type="component" value="Unassembled WGS sequence"/>
</dbReference>
<organism evidence="6 7">
    <name type="scientific">[Clostridium] leptum</name>
    <dbReference type="NCBI Taxonomy" id="1535"/>
    <lineage>
        <taxon>Bacteria</taxon>
        <taxon>Bacillati</taxon>
        <taxon>Bacillota</taxon>
        <taxon>Clostridia</taxon>
        <taxon>Eubacteriales</taxon>
        <taxon>Oscillospiraceae</taxon>
        <taxon>Oscillospiraceae incertae sedis</taxon>
    </lineage>
</organism>
<dbReference type="Pfam" id="PF00072">
    <property type="entry name" value="Response_reg"/>
    <property type="match status" value="1"/>
</dbReference>
<dbReference type="SMART" id="SM00448">
    <property type="entry name" value="REC"/>
    <property type="match status" value="1"/>
</dbReference>
<evidence type="ECO:0000256" key="2">
    <source>
        <dbReference type="ARBA" id="ARBA00024867"/>
    </source>
</evidence>
<feature type="domain" description="Response regulatory" evidence="5">
    <location>
        <begin position="5"/>
        <end position="122"/>
    </location>
</feature>
<proteinExistence type="predicted"/>
<dbReference type="Gene3D" id="3.40.50.2300">
    <property type="match status" value="1"/>
</dbReference>
<dbReference type="EMBL" id="QRTC01000004">
    <property type="protein sequence ID" value="RGQ43800.1"/>
    <property type="molecule type" value="Genomic_DNA"/>
</dbReference>
<dbReference type="GO" id="GO:0000160">
    <property type="term" value="P:phosphorelay signal transduction system"/>
    <property type="evidence" value="ECO:0007669"/>
    <property type="project" value="InterPro"/>
</dbReference>
<accession>A0A412B0E8</accession>
<evidence type="ECO:0000313" key="7">
    <source>
        <dbReference type="Proteomes" id="UP000284751"/>
    </source>
</evidence>